<feature type="domain" description="DUF4367" evidence="2">
    <location>
        <begin position="137"/>
        <end position="235"/>
    </location>
</feature>
<keyword evidence="1" id="KW-0812">Transmembrane</keyword>
<proteinExistence type="predicted"/>
<reference evidence="3 4" key="1">
    <citation type="submission" date="2016-10" db="EMBL/GenBank/DDBJ databases">
        <authorList>
            <person name="de Groot N.N."/>
        </authorList>
    </citation>
    <scope>NUCLEOTIDE SEQUENCE [LARGE SCALE GENOMIC DNA]</scope>
    <source>
        <strain evidence="3 4">CGMCC 1.5058</strain>
    </source>
</reference>
<dbReference type="InterPro" id="IPR025377">
    <property type="entry name" value="DUF4367"/>
</dbReference>
<dbReference type="AlphaFoldDB" id="A0A1G8H902"/>
<evidence type="ECO:0000259" key="2">
    <source>
        <dbReference type="Pfam" id="PF14285"/>
    </source>
</evidence>
<protein>
    <recommendedName>
        <fullName evidence="2">DUF4367 domain-containing protein</fullName>
    </recommendedName>
</protein>
<name>A0A1G8H902_9CLOT</name>
<evidence type="ECO:0000313" key="4">
    <source>
        <dbReference type="Proteomes" id="UP000183255"/>
    </source>
</evidence>
<organism evidence="3 4">
    <name type="scientific">Proteiniclasticum ruminis</name>
    <dbReference type="NCBI Taxonomy" id="398199"/>
    <lineage>
        <taxon>Bacteria</taxon>
        <taxon>Bacillati</taxon>
        <taxon>Bacillota</taxon>
        <taxon>Clostridia</taxon>
        <taxon>Eubacteriales</taxon>
        <taxon>Clostridiaceae</taxon>
        <taxon>Proteiniclasticum</taxon>
    </lineage>
</organism>
<dbReference type="EMBL" id="FNDZ01000001">
    <property type="protein sequence ID" value="SDI03122.1"/>
    <property type="molecule type" value="Genomic_DNA"/>
</dbReference>
<dbReference type="RefSeq" id="WP_036909038.1">
    <property type="nucleotide sequence ID" value="NZ_FNDZ01000001.1"/>
</dbReference>
<gene>
    <name evidence="3" type="ORF">SAMN05421804_101511</name>
</gene>
<feature type="transmembrane region" description="Helical" evidence="1">
    <location>
        <begin position="76"/>
        <end position="94"/>
    </location>
</feature>
<keyword evidence="1" id="KW-0472">Membrane</keyword>
<evidence type="ECO:0000256" key="1">
    <source>
        <dbReference type="SAM" id="Phobius"/>
    </source>
</evidence>
<dbReference type="Pfam" id="PF14285">
    <property type="entry name" value="DUF4367"/>
    <property type="match status" value="1"/>
</dbReference>
<evidence type="ECO:0000313" key="3">
    <source>
        <dbReference type="EMBL" id="SDI03122.1"/>
    </source>
</evidence>
<dbReference type="Proteomes" id="UP000183255">
    <property type="component" value="Unassembled WGS sequence"/>
</dbReference>
<keyword evidence="1" id="KW-1133">Transmembrane helix</keyword>
<accession>A0A1G8H902</accession>
<sequence length="242" mass="28340">MKSKKNQGHKALDTLQDATYKAIAEAHLMNITEDLDRKKDQIEAIEISQAMKDWAVKLETSSKRKKKRNRFTSSKAAIFLLVLLGGFAITTLSVEAQRYKLFEYVVEMKETAMRVYRTDEMTQFQDPLFEFDNYDYPTLLPKGYTLKEYSKDYDIVNMIFTKGEERIIFYQFDTAGDFTFNTEGAVVKEVMVGEYSGFLITNGKKNQLYWQNDEKEYTVRGTITQKEIMRFAESLKRTEKRN</sequence>